<feature type="region of interest" description="Disordered" evidence="1">
    <location>
        <begin position="1"/>
        <end position="22"/>
    </location>
</feature>
<accession>A0A7J7LJ26</accession>
<reference evidence="2 3" key="1">
    <citation type="journal article" date="2020" name="IScience">
        <title>Genome Sequencing of the Endangered Kingdonia uniflora (Circaeasteraceae, Ranunculales) Reveals Potential Mechanisms of Evolutionary Specialization.</title>
        <authorList>
            <person name="Sun Y."/>
            <person name="Deng T."/>
            <person name="Zhang A."/>
            <person name="Moore M.J."/>
            <person name="Landis J.B."/>
            <person name="Lin N."/>
            <person name="Zhang H."/>
            <person name="Zhang X."/>
            <person name="Huang J."/>
            <person name="Zhang X."/>
            <person name="Sun H."/>
            <person name="Wang H."/>
        </authorList>
    </citation>
    <scope>NUCLEOTIDE SEQUENCE [LARGE SCALE GENOMIC DNA]</scope>
    <source>
        <strain evidence="2">TB1705</strain>
        <tissue evidence="2">Leaf</tissue>
    </source>
</reference>
<dbReference type="EMBL" id="JACGCM010002249">
    <property type="protein sequence ID" value="KAF6142633.1"/>
    <property type="molecule type" value="Genomic_DNA"/>
</dbReference>
<name>A0A7J7LJ26_9MAGN</name>
<gene>
    <name evidence="2" type="ORF">GIB67_015119</name>
</gene>
<evidence type="ECO:0000313" key="2">
    <source>
        <dbReference type="EMBL" id="KAF6142633.1"/>
    </source>
</evidence>
<comment type="caution">
    <text evidence="2">The sequence shown here is derived from an EMBL/GenBank/DDBJ whole genome shotgun (WGS) entry which is preliminary data.</text>
</comment>
<organism evidence="2 3">
    <name type="scientific">Kingdonia uniflora</name>
    <dbReference type="NCBI Taxonomy" id="39325"/>
    <lineage>
        <taxon>Eukaryota</taxon>
        <taxon>Viridiplantae</taxon>
        <taxon>Streptophyta</taxon>
        <taxon>Embryophyta</taxon>
        <taxon>Tracheophyta</taxon>
        <taxon>Spermatophyta</taxon>
        <taxon>Magnoliopsida</taxon>
        <taxon>Ranunculales</taxon>
        <taxon>Circaeasteraceae</taxon>
        <taxon>Kingdonia</taxon>
    </lineage>
</organism>
<sequence length="212" mass="23902">MVKRKAKKVVKQPSGDHGFNDHEVERRVAASQAIRDVEVEHLLTGLRLLRSNFNKEQLETPVLPYFKENMPSLELKISEEDGQFQVEMRDKDGNISISQTDERNMHAALLQQMRVTHPNCSAVPPFGSHAFLGAGNFHFPDFAMEEPSETQLVGRQDAFQTPGESSHRLSVDMTPKTRRLPKKGEMLLSVHGSPLGLYNEDSMEAIHEVEEG</sequence>
<dbReference type="PANTHER" id="PTHR37248:SF1">
    <property type="entry name" value="TRANSLATION INITIATION FACTOR"/>
    <property type="match status" value="1"/>
</dbReference>
<evidence type="ECO:0000313" key="3">
    <source>
        <dbReference type="Proteomes" id="UP000541444"/>
    </source>
</evidence>
<protein>
    <submittedName>
        <fullName evidence="2">Uncharacterized protein</fullName>
    </submittedName>
</protein>
<keyword evidence="3" id="KW-1185">Reference proteome</keyword>
<dbReference type="AlphaFoldDB" id="A0A7J7LJ26"/>
<dbReference type="Proteomes" id="UP000541444">
    <property type="component" value="Unassembled WGS sequence"/>
</dbReference>
<evidence type="ECO:0000256" key="1">
    <source>
        <dbReference type="SAM" id="MobiDB-lite"/>
    </source>
</evidence>
<dbReference type="PANTHER" id="PTHR37248">
    <property type="entry name" value="TRANSLATION INITIATION FACTOR"/>
    <property type="match status" value="1"/>
</dbReference>
<proteinExistence type="predicted"/>
<feature type="compositionally biased region" description="Basic residues" evidence="1">
    <location>
        <begin position="1"/>
        <end position="10"/>
    </location>
</feature>
<dbReference type="OrthoDB" id="1920481at2759"/>